<dbReference type="InterPro" id="IPR052156">
    <property type="entry name" value="BCAA_Transport_ATP-bd_LivF"/>
</dbReference>
<dbReference type="Proteomes" id="UP000754750">
    <property type="component" value="Unassembled WGS sequence"/>
</dbReference>
<name>A0A928KTM3_9FIRM</name>
<keyword evidence="3" id="KW-0547">Nucleotide-binding</keyword>
<dbReference type="InterPro" id="IPR003439">
    <property type="entry name" value="ABC_transporter-like_ATP-bd"/>
</dbReference>
<sequence>MAMLEVTDLSVDYGHVKALKHVSVEANEGEIVSIIGSNGAGKTTLLRTISGLKKQQGGTVRFLGEALPNQPHKIVARGIVHVPEGRKTFSGLTIRDNLLVGGYLFKGRELENDLQEQYCLFPILRERQDQYAGTLSGGEQQMLAISRGLMARPKIILLDEPSLGLAPLIVNQVYELIQKIRNSGITVLLVEQNARKALSICDKAYVLENGMINISGTGDELLHSDTVRKAYLGG</sequence>
<dbReference type="SMART" id="SM00382">
    <property type="entry name" value="AAA"/>
    <property type="match status" value="1"/>
</dbReference>
<dbReference type="AlphaFoldDB" id="A0A928KTM3"/>
<proteinExistence type="inferred from homology"/>
<dbReference type="PROSITE" id="PS00211">
    <property type="entry name" value="ABC_TRANSPORTER_1"/>
    <property type="match status" value="1"/>
</dbReference>
<dbReference type="GO" id="GO:0005524">
    <property type="term" value="F:ATP binding"/>
    <property type="evidence" value="ECO:0007669"/>
    <property type="project" value="UniProtKB-KW"/>
</dbReference>
<organism evidence="7 8">
    <name type="scientific">Faecalispora sporosphaeroides</name>
    <dbReference type="NCBI Taxonomy" id="1549"/>
    <lineage>
        <taxon>Bacteria</taxon>
        <taxon>Bacillati</taxon>
        <taxon>Bacillota</taxon>
        <taxon>Clostridia</taxon>
        <taxon>Eubacteriales</taxon>
        <taxon>Oscillospiraceae</taxon>
        <taxon>Faecalispora</taxon>
    </lineage>
</organism>
<dbReference type="InterPro" id="IPR003593">
    <property type="entry name" value="AAA+_ATPase"/>
</dbReference>
<keyword evidence="2" id="KW-0813">Transport</keyword>
<keyword evidence="5" id="KW-0029">Amino-acid transport</keyword>
<evidence type="ECO:0000256" key="5">
    <source>
        <dbReference type="ARBA" id="ARBA00022970"/>
    </source>
</evidence>
<dbReference type="SUPFAM" id="SSF52540">
    <property type="entry name" value="P-loop containing nucleoside triphosphate hydrolases"/>
    <property type="match status" value="1"/>
</dbReference>
<protein>
    <submittedName>
        <fullName evidence="7">ABC transporter ATP-binding protein</fullName>
    </submittedName>
</protein>
<evidence type="ECO:0000256" key="2">
    <source>
        <dbReference type="ARBA" id="ARBA00022448"/>
    </source>
</evidence>
<reference evidence="7" key="1">
    <citation type="submission" date="2019-04" db="EMBL/GenBank/DDBJ databases">
        <title>Evolution of Biomass-Degrading Anaerobic Consortia Revealed by Metagenomics.</title>
        <authorList>
            <person name="Peng X."/>
        </authorList>
    </citation>
    <scope>NUCLEOTIDE SEQUENCE</scope>
    <source>
        <strain evidence="7">SIG551</strain>
    </source>
</reference>
<dbReference type="Pfam" id="PF00005">
    <property type="entry name" value="ABC_tran"/>
    <property type="match status" value="1"/>
</dbReference>
<dbReference type="CDD" id="cd03224">
    <property type="entry name" value="ABC_TM1139_LivF_branched"/>
    <property type="match status" value="1"/>
</dbReference>
<dbReference type="GO" id="GO:0015658">
    <property type="term" value="F:branched-chain amino acid transmembrane transporter activity"/>
    <property type="evidence" value="ECO:0007669"/>
    <property type="project" value="TreeGrafter"/>
</dbReference>
<comment type="caution">
    <text evidence="7">The sequence shown here is derived from an EMBL/GenBank/DDBJ whole genome shotgun (WGS) entry which is preliminary data.</text>
</comment>
<keyword evidence="4 7" id="KW-0067">ATP-binding</keyword>
<dbReference type="PROSITE" id="PS50893">
    <property type="entry name" value="ABC_TRANSPORTER_2"/>
    <property type="match status" value="1"/>
</dbReference>
<dbReference type="Gene3D" id="3.40.50.300">
    <property type="entry name" value="P-loop containing nucleotide triphosphate hydrolases"/>
    <property type="match status" value="1"/>
</dbReference>
<dbReference type="EMBL" id="SVNY01000004">
    <property type="protein sequence ID" value="MBE6833793.1"/>
    <property type="molecule type" value="Genomic_DNA"/>
</dbReference>
<dbReference type="PANTHER" id="PTHR43820">
    <property type="entry name" value="HIGH-AFFINITY BRANCHED-CHAIN AMINO ACID TRANSPORT ATP-BINDING PROTEIN LIVF"/>
    <property type="match status" value="1"/>
</dbReference>
<dbReference type="GO" id="GO:0015807">
    <property type="term" value="P:L-amino acid transport"/>
    <property type="evidence" value="ECO:0007669"/>
    <property type="project" value="TreeGrafter"/>
</dbReference>
<evidence type="ECO:0000256" key="3">
    <source>
        <dbReference type="ARBA" id="ARBA00022741"/>
    </source>
</evidence>
<accession>A0A928KTM3</accession>
<comment type="similarity">
    <text evidence="1">Belongs to the ABC transporter superfamily.</text>
</comment>
<evidence type="ECO:0000256" key="4">
    <source>
        <dbReference type="ARBA" id="ARBA00022840"/>
    </source>
</evidence>
<dbReference type="GO" id="GO:0016887">
    <property type="term" value="F:ATP hydrolysis activity"/>
    <property type="evidence" value="ECO:0007669"/>
    <property type="project" value="InterPro"/>
</dbReference>
<evidence type="ECO:0000313" key="7">
    <source>
        <dbReference type="EMBL" id="MBE6833793.1"/>
    </source>
</evidence>
<evidence type="ECO:0000313" key="8">
    <source>
        <dbReference type="Proteomes" id="UP000754750"/>
    </source>
</evidence>
<evidence type="ECO:0000256" key="1">
    <source>
        <dbReference type="ARBA" id="ARBA00005417"/>
    </source>
</evidence>
<evidence type="ECO:0000259" key="6">
    <source>
        <dbReference type="PROSITE" id="PS50893"/>
    </source>
</evidence>
<dbReference type="InterPro" id="IPR027417">
    <property type="entry name" value="P-loop_NTPase"/>
</dbReference>
<gene>
    <name evidence="7" type="ORF">E7512_09475</name>
</gene>
<dbReference type="InterPro" id="IPR017871">
    <property type="entry name" value="ABC_transporter-like_CS"/>
</dbReference>
<dbReference type="PANTHER" id="PTHR43820:SF4">
    <property type="entry name" value="HIGH-AFFINITY BRANCHED-CHAIN AMINO ACID TRANSPORT ATP-BINDING PROTEIN LIVF"/>
    <property type="match status" value="1"/>
</dbReference>
<feature type="domain" description="ABC transporter" evidence="6">
    <location>
        <begin position="4"/>
        <end position="234"/>
    </location>
</feature>